<keyword evidence="8 11" id="KW-1133">Transmembrane helix</keyword>
<evidence type="ECO:0000256" key="1">
    <source>
        <dbReference type="ARBA" id="ARBA00004383"/>
    </source>
</evidence>
<dbReference type="STRING" id="316058.RPB_1657"/>
<dbReference type="KEGG" id="rpb:RPB_1657"/>
<dbReference type="OrthoDB" id="7433592at2"/>
<evidence type="ECO:0000256" key="11">
    <source>
        <dbReference type="SAM" id="Phobius"/>
    </source>
</evidence>
<dbReference type="InterPro" id="IPR006260">
    <property type="entry name" value="TonB/TolA_C"/>
</dbReference>
<keyword evidence="14" id="KW-1185">Reference proteome</keyword>
<evidence type="ECO:0000256" key="6">
    <source>
        <dbReference type="ARBA" id="ARBA00022692"/>
    </source>
</evidence>
<dbReference type="NCBIfam" id="TIGR01352">
    <property type="entry name" value="tonB_Cterm"/>
    <property type="match status" value="1"/>
</dbReference>
<evidence type="ECO:0000256" key="2">
    <source>
        <dbReference type="ARBA" id="ARBA00006555"/>
    </source>
</evidence>
<reference evidence="13 14" key="1">
    <citation type="submission" date="2006-01" db="EMBL/GenBank/DDBJ databases">
        <title>Complete sequence of Rhodopseudomonas palustris HaA2.</title>
        <authorList>
            <consortium name="US DOE Joint Genome Institute"/>
            <person name="Copeland A."/>
            <person name="Lucas S."/>
            <person name="Lapidus A."/>
            <person name="Barry K."/>
            <person name="Detter J.C."/>
            <person name="Glavina T."/>
            <person name="Hammon N."/>
            <person name="Israni S."/>
            <person name="Pitluck S."/>
            <person name="Chain P."/>
            <person name="Malfatti S."/>
            <person name="Shin M."/>
            <person name="Vergez L."/>
            <person name="Schmutz J."/>
            <person name="Larimer F."/>
            <person name="Land M."/>
            <person name="Hauser L."/>
            <person name="Pelletier D.A."/>
            <person name="Kyrpides N."/>
            <person name="Anderson I."/>
            <person name="Oda Y."/>
            <person name="Harwood C.S."/>
            <person name="Richardson P."/>
        </authorList>
    </citation>
    <scope>NUCLEOTIDE SEQUENCE [LARGE SCALE GENOMIC DNA]</scope>
    <source>
        <strain evidence="13 14">HaA2</strain>
    </source>
</reference>
<dbReference type="AlphaFoldDB" id="Q2IZJ5"/>
<dbReference type="GO" id="GO:0005886">
    <property type="term" value="C:plasma membrane"/>
    <property type="evidence" value="ECO:0007669"/>
    <property type="project" value="UniProtKB-SubCell"/>
</dbReference>
<organism evidence="13 14">
    <name type="scientific">Rhodopseudomonas palustris (strain HaA2)</name>
    <dbReference type="NCBI Taxonomy" id="316058"/>
    <lineage>
        <taxon>Bacteria</taxon>
        <taxon>Pseudomonadati</taxon>
        <taxon>Pseudomonadota</taxon>
        <taxon>Alphaproteobacteria</taxon>
        <taxon>Hyphomicrobiales</taxon>
        <taxon>Nitrobacteraceae</taxon>
        <taxon>Rhodopseudomonas</taxon>
    </lineage>
</organism>
<dbReference type="EMBL" id="CP000250">
    <property type="protein sequence ID" value="ABD06365.1"/>
    <property type="molecule type" value="Genomic_DNA"/>
</dbReference>
<keyword evidence="4" id="KW-1003">Cell membrane</keyword>
<keyword evidence="7" id="KW-0653">Protein transport</keyword>
<name>Q2IZJ5_RHOP2</name>
<evidence type="ECO:0000313" key="13">
    <source>
        <dbReference type="EMBL" id="ABD06365.1"/>
    </source>
</evidence>
<keyword evidence="5" id="KW-0997">Cell inner membrane</keyword>
<dbReference type="eggNOG" id="COG0810">
    <property type="taxonomic scope" value="Bacteria"/>
</dbReference>
<feature type="domain" description="TonB C-terminal" evidence="12">
    <location>
        <begin position="189"/>
        <end position="279"/>
    </location>
</feature>
<dbReference type="RefSeq" id="WP_011440553.1">
    <property type="nucleotide sequence ID" value="NC_007778.1"/>
</dbReference>
<evidence type="ECO:0000256" key="4">
    <source>
        <dbReference type="ARBA" id="ARBA00022475"/>
    </source>
</evidence>
<dbReference type="PANTHER" id="PTHR33446">
    <property type="entry name" value="PROTEIN TONB-RELATED"/>
    <property type="match status" value="1"/>
</dbReference>
<dbReference type="SUPFAM" id="SSF74653">
    <property type="entry name" value="TolA/TonB C-terminal domain"/>
    <property type="match status" value="1"/>
</dbReference>
<evidence type="ECO:0000256" key="7">
    <source>
        <dbReference type="ARBA" id="ARBA00022927"/>
    </source>
</evidence>
<feature type="region of interest" description="Disordered" evidence="10">
    <location>
        <begin position="69"/>
        <end position="184"/>
    </location>
</feature>
<keyword evidence="9 11" id="KW-0472">Membrane</keyword>
<dbReference type="GO" id="GO:0055085">
    <property type="term" value="P:transmembrane transport"/>
    <property type="evidence" value="ECO:0007669"/>
    <property type="project" value="InterPro"/>
</dbReference>
<proteinExistence type="inferred from homology"/>
<dbReference type="Proteomes" id="UP000008809">
    <property type="component" value="Chromosome"/>
</dbReference>
<gene>
    <name evidence="13" type="ordered locus">RPB_1657</name>
</gene>
<dbReference type="HOGENOM" id="CLU_076333_2_0_5"/>
<dbReference type="Gene3D" id="3.30.1150.10">
    <property type="match status" value="1"/>
</dbReference>
<feature type="transmembrane region" description="Helical" evidence="11">
    <location>
        <begin position="21"/>
        <end position="42"/>
    </location>
</feature>
<evidence type="ECO:0000256" key="5">
    <source>
        <dbReference type="ARBA" id="ARBA00022519"/>
    </source>
</evidence>
<dbReference type="InterPro" id="IPR037682">
    <property type="entry name" value="TonB_C"/>
</dbReference>
<protein>
    <submittedName>
        <fullName evidence="13">TonB-like protein</fullName>
    </submittedName>
</protein>
<sequence length="279" mass="29098">MRFGWHDPDARPAGSPRGSRARWLLAAATVTGLHAAAIVIGLNRKPAEAAGEPPAALMLELAPLAVAPDVPQQDLPPGPLLAEAQPEAEPEPETPVEEKVQEIEPKPEETSIEPPPAPVMPSAAVLPPPPKPKPEKKPQPKKKRAADRTKPINPDQPKMTQTSAPPSAQLERSDQMAAPRAGAAMPSAASVASWRGSLMAHLNRHKRFPPGGGMGTASVAFSIDRSGQVRSARLVGSSGDAALDAEAVSLVRRASPVPPPPANVGGSSISLSVPIRFSR</sequence>
<evidence type="ECO:0000256" key="3">
    <source>
        <dbReference type="ARBA" id="ARBA00022448"/>
    </source>
</evidence>
<feature type="compositionally biased region" description="Basic and acidic residues" evidence="10">
    <location>
        <begin position="96"/>
        <end position="109"/>
    </location>
</feature>
<comment type="similarity">
    <text evidence="2">Belongs to the TonB family.</text>
</comment>
<evidence type="ECO:0000256" key="9">
    <source>
        <dbReference type="ARBA" id="ARBA00023136"/>
    </source>
</evidence>
<comment type="subcellular location">
    <subcellularLocation>
        <location evidence="1">Cell inner membrane</location>
        <topology evidence="1">Single-pass membrane protein</topology>
        <orientation evidence="1">Periplasmic side</orientation>
    </subcellularLocation>
</comment>
<evidence type="ECO:0000256" key="8">
    <source>
        <dbReference type="ARBA" id="ARBA00022989"/>
    </source>
</evidence>
<accession>Q2IZJ5</accession>
<keyword evidence="6 11" id="KW-0812">Transmembrane</keyword>
<keyword evidence="3" id="KW-0813">Transport</keyword>
<feature type="compositionally biased region" description="Acidic residues" evidence="10">
    <location>
        <begin position="86"/>
        <end position="95"/>
    </location>
</feature>
<dbReference type="GO" id="GO:0015031">
    <property type="term" value="P:protein transport"/>
    <property type="evidence" value="ECO:0007669"/>
    <property type="project" value="UniProtKB-KW"/>
</dbReference>
<dbReference type="PANTHER" id="PTHR33446:SF13">
    <property type="entry name" value="TONB PROTEIN"/>
    <property type="match status" value="1"/>
</dbReference>
<dbReference type="InterPro" id="IPR051045">
    <property type="entry name" value="TonB-dependent_transducer"/>
</dbReference>
<evidence type="ECO:0000256" key="10">
    <source>
        <dbReference type="SAM" id="MobiDB-lite"/>
    </source>
</evidence>
<dbReference type="PROSITE" id="PS52015">
    <property type="entry name" value="TONB_CTD"/>
    <property type="match status" value="1"/>
</dbReference>
<evidence type="ECO:0000259" key="12">
    <source>
        <dbReference type="PROSITE" id="PS52015"/>
    </source>
</evidence>
<evidence type="ECO:0000313" key="14">
    <source>
        <dbReference type="Proteomes" id="UP000008809"/>
    </source>
</evidence>
<dbReference type="Pfam" id="PF13103">
    <property type="entry name" value="TonB_2"/>
    <property type="match status" value="1"/>
</dbReference>